<dbReference type="Gene3D" id="1.10.10.1130">
    <property type="entry name" value="Uncharacterised protein PF10982, DUF2789"/>
    <property type="match status" value="1"/>
</dbReference>
<dbReference type="AlphaFoldDB" id="A0A645FBE3"/>
<dbReference type="InterPro" id="IPR038086">
    <property type="entry name" value="DUF2789_sf"/>
</dbReference>
<dbReference type="InterPro" id="IPR021250">
    <property type="entry name" value="DUF2789"/>
</dbReference>
<evidence type="ECO:0000256" key="1">
    <source>
        <dbReference type="SAM" id="Phobius"/>
    </source>
</evidence>
<keyword evidence="1" id="KW-1133">Transmembrane helix</keyword>
<dbReference type="Pfam" id="PF10982">
    <property type="entry name" value="DUF2789"/>
    <property type="match status" value="1"/>
</dbReference>
<dbReference type="EMBL" id="VSSQ01057923">
    <property type="protein sequence ID" value="MPN11685.1"/>
    <property type="molecule type" value="Genomic_DNA"/>
</dbReference>
<protein>
    <recommendedName>
        <fullName evidence="3">DUF2789 domain-containing protein</fullName>
    </recommendedName>
</protein>
<keyword evidence="1" id="KW-0812">Transmembrane</keyword>
<organism evidence="2">
    <name type="scientific">bioreactor metagenome</name>
    <dbReference type="NCBI Taxonomy" id="1076179"/>
    <lineage>
        <taxon>unclassified sequences</taxon>
        <taxon>metagenomes</taxon>
        <taxon>ecological metagenomes</taxon>
    </lineage>
</organism>
<keyword evidence="1" id="KW-0472">Membrane</keyword>
<evidence type="ECO:0000313" key="2">
    <source>
        <dbReference type="EMBL" id="MPN11685.1"/>
    </source>
</evidence>
<accession>A0A645FBE3</accession>
<evidence type="ECO:0008006" key="3">
    <source>
        <dbReference type="Google" id="ProtNLM"/>
    </source>
</evidence>
<feature type="transmembrane region" description="Helical" evidence="1">
    <location>
        <begin position="31"/>
        <end position="50"/>
    </location>
</feature>
<sequence length="208" mass="22890">MAVDQRGEQPAIDEAGDRRMFRARLKAGDRFVALPEGLDLVAVFVVAAAAVAMREILRVVVLKGLHAVSSLFCAKRHRRRGAAGWLLPERTGFVQVPPAPYRVPHVLADATRGNAWRAGPSKYRVIEIKEHVMQAPLHTLNNLFAQLGLPSGDAAIDAFIASHRPLDNGIALYRASFWSAAQRNFLKEEIIGDADWAAVIDDLNGRLR</sequence>
<reference evidence="2" key="1">
    <citation type="submission" date="2019-08" db="EMBL/GenBank/DDBJ databases">
        <authorList>
            <person name="Kucharzyk K."/>
            <person name="Murdoch R.W."/>
            <person name="Higgins S."/>
            <person name="Loffler F."/>
        </authorList>
    </citation>
    <scope>NUCLEOTIDE SEQUENCE</scope>
</reference>
<proteinExistence type="predicted"/>
<comment type="caution">
    <text evidence="2">The sequence shown here is derived from an EMBL/GenBank/DDBJ whole genome shotgun (WGS) entry which is preliminary data.</text>
</comment>
<gene>
    <name evidence="2" type="ORF">SDC9_158992</name>
</gene>
<name>A0A645FBE3_9ZZZZ</name>